<organism evidence="10 11">
    <name type="scientific">Ambrosiozyma monospora</name>
    <name type="common">Yeast</name>
    <name type="synonym">Endomycopsis monosporus</name>
    <dbReference type="NCBI Taxonomy" id="43982"/>
    <lineage>
        <taxon>Eukaryota</taxon>
        <taxon>Fungi</taxon>
        <taxon>Dikarya</taxon>
        <taxon>Ascomycota</taxon>
        <taxon>Saccharomycotina</taxon>
        <taxon>Pichiomycetes</taxon>
        <taxon>Pichiales</taxon>
        <taxon>Pichiaceae</taxon>
        <taxon>Ambrosiozyma</taxon>
    </lineage>
</organism>
<evidence type="ECO:0000256" key="5">
    <source>
        <dbReference type="ARBA" id="ARBA00023163"/>
    </source>
</evidence>
<dbReference type="SUPFAM" id="SSF57701">
    <property type="entry name" value="Zn2/Cys6 DNA-binding domain"/>
    <property type="match status" value="1"/>
</dbReference>
<keyword evidence="2" id="KW-0862">Zinc</keyword>
<dbReference type="GO" id="GO:0005634">
    <property type="term" value="C:nucleus"/>
    <property type="evidence" value="ECO:0007669"/>
    <property type="project" value="TreeGrafter"/>
</dbReference>
<evidence type="ECO:0000256" key="3">
    <source>
        <dbReference type="ARBA" id="ARBA00023015"/>
    </source>
</evidence>
<keyword evidence="5" id="KW-0804">Transcription</keyword>
<dbReference type="PROSITE" id="PS00463">
    <property type="entry name" value="ZN2_CY6_FUNGAL_1"/>
    <property type="match status" value="1"/>
</dbReference>
<reference evidence="10" key="1">
    <citation type="submission" date="2023-04" db="EMBL/GenBank/DDBJ databases">
        <title>Ambrosiozyma monospora NBRC 1965.</title>
        <authorList>
            <person name="Ichikawa N."/>
            <person name="Sato H."/>
            <person name="Tonouchi N."/>
        </authorList>
    </citation>
    <scope>NUCLEOTIDE SEQUENCE</scope>
    <source>
        <strain evidence="10">NBRC 1965</strain>
    </source>
</reference>
<feature type="compositionally biased region" description="Polar residues" evidence="8">
    <location>
        <begin position="1"/>
        <end position="10"/>
    </location>
</feature>
<feature type="region of interest" description="Disordered" evidence="8">
    <location>
        <begin position="208"/>
        <end position="227"/>
    </location>
</feature>
<dbReference type="PANTHER" id="PTHR31944:SF131">
    <property type="entry name" value="HEME-RESPONSIVE ZINC FINGER TRANSCRIPTION FACTOR HAP1"/>
    <property type="match status" value="1"/>
</dbReference>
<dbReference type="Pfam" id="PF00172">
    <property type="entry name" value="Zn_clus"/>
    <property type="match status" value="1"/>
</dbReference>
<feature type="compositionally biased region" description="Low complexity" evidence="8">
    <location>
        <begin position="150"/>
        <end position="163"/>
    </location>
</feature>
<evidence type="ECO:0000259" key="9">
    <source>
        <dbReference type="PROSITE" id="PS50048"/>
    </source>
</evidence>
<keyword evidence="11" id="KW-1185">Reference proteome</keyword>
<dbReference type="PROSITE" id="PS50048">
    <property type="entry name" value="ZN2_CY6_FUNGAL_2"/>
    <property type="match status" value="1"/>
</dbReference>
<keyword evidence="3" id="KW-0805">Transcription regulation</keyword>
<dbReference type="CDD" id="cd00067">
    <property type="entry name" value="GAL4"/>
    <property type="match status" value="1"/>
</dbReference>
<feature type="compositionally biased region" description="Low complexity" evidence="8">
    <location>
        <begin position="208"/>
        <end position="221"/>
    </location>
</feature>
<feature type="compositionally biased region" description="Low complexity" evidence="8">
    <location>
        <begin position="11"/>
        <end position="42"/>
    </location>
</feature>
<keyword evidence="1" id="KW-0479">Metal-binding</keyword>
<dbReference type="InterPro" id="IPR001138">
    <property type="entry name" value="Zn2Cys6_DnaBD"/>
</dbReference>
<sequence>MGSSINKNFPSNGSNGFTINSSNNNLNQISNMSFNSNNNNNNLTQSPMTNTSTASTQTSTTETHQSVSTQSSQTSQSSSTQQQQNQKSNRNKNKRPRVSSACTICRKRKVKCDKGKPACLVCIKHNVPHLCEYIEPNWANKQPRTTSMSPQPLQQTQSQTQIQPQPPLPNQFQSFPINSSLSLNRGLLADDGYPSIGLRRGVISTASVTTGTTGSSSPAGNGATGGRVNLDSNGHSNEIISEGLIRAVSVASNSGDLVRSRTGLNLNGGERNTNRIEREGIVGDGDTNGPNSGPSGNLVNSDEFLRQQLTIESLQQQVKRLQSELIQFKSEKHYSICSS</sequence>
<dbReference type="EMBL" id="BSXU01010012">
    <property type="protein sequence ID" value="GME70578.1"/>
    <property type="molecule type" value="Genomic_DNA"/>
</dbReference>
<comment type="caution">
    <text evidence="10">The sequence shown here is derived from an EMBL/GenBank/DDBJ whole genome shotgun (WGS) entry which is preliminary data.</text>
</comment>
<dbReference type="SMART" id="SM00066">
    <property type="entry name" value="GAL4"/>
    <property type="match status" value="1"/>
</dbReference>
<dbReference type="InterPro" id="IPR051430">
    <property type="entry name" value="Fungal_TF_Env_Response"/>
</dbReference>
<feature type="domain" description="Zn(2)-C6 fungal-type" evidence="9">
    <location>
        <begin position="101"/>
        <end position="133"/>
    </location>
</feature>
<evidence type="ECO:0000256" key="6">
    <source>
        <dbReference type="ARBA" id="ARBA00023242"/>
    </source>
</evidence>
<evidence type="ECO:0000256" key="1">
    <source>
        <dbReference type="ARBA" id="ARBA00022723"/>
    </source>
</evidence>
<feature type="region of interest" description="Disordered" evidence="8">
    <location>
        <begin position="142"/>
        <end position="164"/>
    </location>
</feature>
<feature type="coiled-coil region" evidence="7">
    <location>
        <begin position="304"/>
        <end position="331"/>
    </location>
</feature>
<evidence type="ECO:0000256" key="2">
    <source>
        <dbReference type="ARBA" id="ARBA00022833"/>
    </source>
</evidence>
<dbReference type="GO" id="GO:0001228">
    <property type="term" value="F:DNA-binding transcription activator activity, RNA polymerase II-specific"/>
    <property type="evidence" value="ECO:0007669"/>
    <property type="project" value="TreeGrafter"/>
</dbReference>
<keyword evidence="7" id="KW-0175">Coiled coil</keyword>
<protein>
    <submittedName>
        <fullName evidence="10">Unnamed protein product</fullName>
    </submittedName>
</protein>
<dbReference type="GO" id="GO:0000978">
    <property type="term" value="F:RNA polymerase II cis-regulatory region sequence-specific DNA binding"/>
    <property type="evidence" value="ECO:0007669"/>
    <property type="project" value="TreeGrafter"/>
</dbReference>
<evidence type="ECO:0000313" key="10">
    <source>
        <dbReference type="EMBL" id="GME70578.1"/>
    </source>
</evidence>
<dbReference type="OrthoDB" id="427480at2759"/>
<evidence type="ECO:0000256" key="8">
    <source>
        <dbReference type="SAM" id="MobiDB-lite"/>
    </source>
</evidence>
<feature type="region of interest" description="Disordered" evidence="8">
    <location>
        <begin position="1"/>
        <end position="99"/>
    </location>
</feature>
<evidence type="ECO:0000256" key="4">
    <source>
        <dbReference type="ARBA" id="ARBA00023125"/>
    </source>
</evidence>
<dbReference type="Proteomes" id="UP001165063">
    <property type="component" value="Unassembled WGS sequence"/>
</dbReference>
<dbReference type="AlphaFoldDB" id="A0A9W6SZ36"/>
<dbReference type="Gene3D" id="4.10.240.10">
    <property type="entry name" value="Zn(2)-C6 fungal-type DNA-binding domain"/>
    <property type="match status" value="1"/>
</dbReference>
<accession>A0A9W6SZ36</accession>
<dbReference type="PANTHER" id="PTHR31944">
    <property type="entry name" value="HEME-RESPONSIVE ZINC FINGER TRANSCRIPTION FACTOR HAP1"/>
    <property type="match status" value="1"/>
</dbReference>
<keyword evidence="6" id="KW-0539">Nucleus</keyword>
<evidence type="ECO:0000313" key="11">
    <source>
        <dbReference type="Proteomes" id="UP001165063"/>
    </source>
</evidence>
<name>A0A9W6SZ36_AMBMO</name>
<feature type="compositionally biased region" description="Low complexity" evidence="8">
    <location>
        <begin position="51"/>
        <end position="88"/>
    </location>
</feature>
<gene>
    <name evidence="10" type="ORF">Amon01_000919300</name>
</gene>
<keyword evidence="4" id="KW-0238">DNA-binding</keyword>
<dbReference type="GO" id="GO:0008270">
    <property type="term" value="F:zinc ion binding"/>
    <property type="evidence" value="ECO:0007669"/>
    <property type="project" value="InterPro"/>
</dbReference>
<proteinExistence type="predicted"/>
<evidence type="ECO:0000256" key="7">
    <source>
        <dbReference type="SAM" id="Coils"/>
    </source>
</evidence>
<dbReference type="InterPro" id="IPR036864">
    <property type="entry name" value="Zn2-C6_fun-type_DNA-bd_sf"/>
</dbReference>